<sequence>MSLLARAAAHLRLASGRAVSQNVQQTRAMGGSAHHGNPNDYVTYGGLKLKKAPGWEYALSKVIGGTMWFWIFTMCYKEWDHKTKGLPAIFEAEGLDDDAHGHGHH</sequence>
<keyword evidence="2" id="KW-1185">Reference proteome</keyword>
<evidence type="ECO:0000313" key="2">
    <source>
        <dbReference type="Proteomes" id="UP001244341"/>
    </source>
</evidence>
<name>A0ABY8UM76_TETOB</name>
<reference evidence="1 2" key="1">
    <citation type="submission" date="2023-05" db="EMBL/GenBank/DDBJ databases">
        <title>A 100% complete, gapless, phased diploid assembly of the Scenedesmus obliquus UTEX 3031 genome.</title>
        <authorList>
            <person name="Biondi T.C."/>
            <person name="Hanschen E.R."/>
            <person name="Kwon T."/>
            <person name="Eng W."/>
            <person name="Kruse C.P.S."/>
            <person name="Koehler S.I."/>
            <person name="Kunde Y."/>
            <person name="Gleasner C.D."/>
            <person name="You Mak K.T."/>
            <person name="Polle J."/>
            <person name="Hovde B.T."/>
            <person name="Starkenburg S.R."/>
        </authorList>
    </citation>
    <scope>NUCLEOTIDE SEQUENCE [LARGE SCALE GENOMIC DNA]</scope>
    <source>
        <strain evidence="1 2">DOE0152z</strain>
    </source>
</reference>
<protein>
    <submittedName>
        <fullName evidence="1">Uncharacterized protein</fullName>
    </submittedName>
</protein>
<gene>
    <name evidence="1" type="ORF">OEZ85_004549</name>
</gene>
<evidence type="ECO:0000313" key="1">
    <source>
        <dbReference type="EMBL" id="WIA22220.1"/>
    </source>
</evidence>
<accession>A0ABY8UM76</accession>
<dbReference type="EMBL" id="CP126221">
    <property type="protein sequence ID" value="WIA22220.1"/>
    <property type="molecule type" value="Genomic_DNA"/>
</dbReference>
<dbReference type="Proteomes" id="UP001244341">
    <property type="component" value="Chromosome 14b"/>
</dbReference>
<organism evidence="1 2">
    <name type="scientific">Tetradesmus obliquus</name>
    <name type="common">Green alga</name>
    <name type="synonym">Acutodesmus obliquus</name>
    <dbReference type="NCBI Taxonomy" id="3088"/>
    <lineage>
        <taxon>Eukaryota</taxon>
        <taxon>Viridiplantae</taxon>
        <taxon>Chlorophyta</taxon>
        <taxon>core chlorophytes</taxon>
        <taxon>Chlorophyceae</taxon>
        <taxon>CS clade</taxon>
        <taxon>Sphaeropleales</taxon>
        <taxon>Scenedesmaceae</taxon>
        <taxon>Tetradesmus</taxon>
    </lineage>
</organism>
<proteinExistence type="predicted"/>